<dbReference type="InterPro" id="IPR017441">
    <property type="entry name" value="Protein_kinase_ATP_BS"/>
</dbReference>
<keyword evidence="2" id="KW-0547">Nucleotide-binding</keyword>
<protein>
    <submittedName>
        <fullName evidence="6">Protein kinase domain-containing protein</fullName>
    </submittedName>
</protein>
<dbReference type="PROSITE" id="PS50011">
    <property type="entry name" value="PROTEIN_KINASE_DOM"/>
    <property type="match status" value="1"/>
</dbReference>
<dbReference type="GO" id="GO:0005634">
    <property type="term" value="C:nucleus"/>
    <property type="evidence" value="ECO:0000318"/>
    <property type="project" value="GO_Central"/>
</dbReference>
<dbReference type="SMART" id="SM00220">
    <property type="entry name" value="S_TKc"/>
    <property type="match status" value="2"/>
</dbReference>
<sequence length="782" mass="89078">MIQCSLSKAEFIRYSKVKSNNVRMVMLRFDEMNDSTLMIHVIDPYAQRSERFGRISMQSIKNISVPFQSTVTAPHFLAAVKDGVVSKDKNNVISEFGTNVAMKLCEGRSNAHTRYESAYSYDIEPLQSEDMEMNSYFEAKEIRKPEDDGYLTAEKKLLGVSHAKPSATINPTFVDVFSRNIENQLTSQAPPSIPNMSLPNQIGGTQSTYNSKFSSKFTIEKILGVGGYGIVFESLSNSDGLRYAVKRISVEENEKMSTFREVSALTELDHPGIVKYKDSWVESPSIRWQMGNDLDIMNRFPTSTMPTFHRCNQTATLVYIQMEMCLYSLADWLKQRDTEYRISSWFKQIVSAVAYIHEKGFMHRDLKPSNILFSNPNTLKICDLGVATQRMIQDGEELTGSYTNIGSPLYMAPEQSGWRYTSKVDVFALGLILAELSVVMTEEERRVAFNSYRSGKPNGILKNQPRNAEYLSIMDQKLQMEMRLWDACIGILMTGFIIFLMIMRYRRQIAQVLPKISTSLSSSSVVVEMNEFSSKFLKEFEVLNIIGEGGFGCVFQVRNKYDQSEYAIKRIPVENDDTIIEKALREVRALAQLKHMNIVGYNDSEILRNVETIRRIPLCTNSLSDWLNANQQQCSRSLPRIRSWFKQIVSAVEYIHSKNLIHRDLKARYNPSNILIVDEDTLKLCDLGIATKRQNGDENATTISRTQDIGTALYMSPEQRTMPFKYSSKSDIFSLGLVFAELCLVMISAERSNASFVSRLVDVDPDNRPTSQQLLSDSFLYQ</sequence>
<name>A0A2A6CXL2_PRIPA</name>
<accession>A0A2A6CXL2</accession>
<evidence type="ECO:0000313" key="7">
    <source>
        <dbReference type="Proteomes" id="UP000005239"/>
    </source>
</evidence>
<dbReference type="Gene3D" id="3.30.200.20">
    <property type="entry name" value="Phosphorylase Kinase, domain 1"/>
    <property type="match status" value="2"/>
</dbReference>
<dbReference type="SUPFAM" id="SSF56112">
    <property type="entry name" value="Protein kinase-like (PK-like)"/>
    <property type="match status" value="2"/>
</dbReference>
<dbReference type="GO" id="GO:0017148">
    <property type="term" value="P:negative regulation of translation"/>
    <property type="evidence" value="ECO:0000318"/>
    <property type="project" value="GO_Central"/>
</dbReference>
<dbReference type="FunFam" id="1.10.510.10:FF:001020">
    <property type="entry name" value="Transmembrane ion channel"/>
    <property type="match status" value="2"/>
</dbReference>
<keyword evidence="7" id="KW-1185">Reference proteome</keyword>
<dbReference type="InterPro" id="IPR000719">
    <property type="entry name" value="Prot_kinase_dom"/>
</dbReference>
<dbReference type="GO" id="GO:0005524">
    <property type="term" value="F:ATP binding"/>
    <property type="evidence" value="ECO:0007669"/>
    <property type="project" value="UniProtKB-UniRule"/>
</dbReference>
<dbReference type="InterPro" id="IPR011009">
    <property type="entry name" value="Kinase-like_dom_sf"/>
</dbReference>
<evidence type="ECO:0000256" key="3">
    <source>
        <dbReference type="ARBA" id="ARBA00022777"/>
    </source>
</evidence>
<dbReference type="PROSITE" id="PS00108">
    <property type="entry name" value="PROTEIN_KINASE_ST"/>
    <property type="match status" value="1"/>
</dbReference>
<evidence type="ECO:0000256" key="2">
    <source>
        <dbReference type="ARBA" id="ARBA00022741"/>
    </source>
</evidence>
<reference evidence="7" key="1">
    <citation type="journal article" date="2008" name="Nat. Genet.">
        <title>The Pristionchus pacificus genome provides a unique perspective on nematode lifestyle and parasitism.</title>
        <authorList>
            <person name="Dieterich C."/>
            <person name="Clifton S.W."/>
            <person name="Schuster L.N."/>
            <person name="Chinwalla A."/>
            <person name="Delehaunty K."/>
            <person name="Dinkelacker I."/>
            <person name="Fulton L."/>
            <person name="Fulton R."/>
            <person name="Godfrey J."/>
            <person name="Minx P."/>
            <person name="Mitreva M."/>
            <person name="Roeseler W."/>
            <person name="Tian H."/>
            <person name="Witte H."/>
            <person name="Yang S.P."/>
            <person name="Wilson R.K."/>
            <person name="Sommer R.J."/>
        </authorList>
    </citation>
    <scope>NUCLEOTIDE SEQUENCE [LARGE SCALE GENOMIC DNA]</scope>
    <source>
        <strain evidence="7">PS312</strain>
    </source>
</reference>
<gene>
    <name evidence="6" type="primary">WBGene00274755</name>
</gene>
<dbReference type="Proteomes" id="UP000005239">
    <property type="component" value="Unassembled WGS sequence"/>
</dbReference>
<reference evidence="6" key="2">
    <citation type="submission" date="2022-06" db="UniProtKB">
        <authorList>
            <consortium name="EnsemblMetazoa"/>
        </authorList>
    </citation>
    <scope>IDENTIFICATION</scope>
    <source>
        <strain evidence="6">PS312</strain>
    </source>
</reference>
<dbReference type="Gene3D" id="1.10.510.10">
    <property type="entry name" value="Transferase(Phosphotransferase) domain 1"/>
    <property type="match status" value="2"/>
</dbReference>
<organism evidence="6 7">
    <name type="scientific">Pristionchus pacificus</name>
    <name type="common">Parasitic nematode worm</name>
    <dbReference type="NCBI Taxonomy" id="54126"/>
    <lineage>
        <taxon>Eukaryota</taxon>
        <taxon>Metazoa</taxon>
        <taxon>Ecdysozoa</taxon>
        <taxon>Nematoda</taxon>
        <taxon>Chromadorea</taxon>
        <taxon>Rhabditida</taxon>
        <taxon>Rhabditina</taxon>
        <taxon>Diplogasteromorpha</taxon>
        <taxon>Diplogasteroidea</taxon>
        <taxon>Neodiplogasteridae</taxon>
        <taxon>Pristionchus</taxon>
    </lineage>
</organism>
<proteinExistence type="inferred from homology"/>
<dbReference type="InterPro" id="IPR050339">
    <property type="entry name" value="CC_SR_Kinase"/>
</dbReference>
<dbReference type="Pfam" id="PF00069">
    <property type="entry name" value="Pkinase"/>
    <property type="match status" value="2"/>
</dbReference>
<dbReference type="EnsemblMetazoa" id="PPA36386.1">
    <property type="protein sequence ID" value="PPA36386.1"/>
    <property type="gene ID" value="WBGene00274755"/>
</dbReference>
<dbReference type="InterPro" id="IPR008271">
    <property type="entry name" value="Ser/Thr_kinase_AS"/>
</dbReference>
<dbReference type="PROSITE" id="PS00107">
    <property type="entry name" value="PROTEIN_KINASE_ATP"/>
    <property type="match status" value="2"/>
</dbReference>
<evidence type="ECO:0000256" key="5">
    <source>
        <dbReference type="ARBA" id="ARBA00037982"/>
    </source>
</evidence>
<evidence type="ECO:0000256" key="4">
    <source>
        <dbReference type="ARBA" id="ARBA00022840"/>
    </source>
</evidence>
<dbReference type="GO" id="GO:0004694">
    <property type="term" value="F:eukaryotic translation initiation factor 2alpha kinase activity"/>
    <property type="evidence" value="ECO:0000318"/>
    <property type="project" value="GO_Central"/>
</dbReference>
<evidence type="ECO:0000313" key="6">
    <source>
        <dbReference type="EnsemblMetazoa" id="PPA36386.1"/>
    </source>
</evidence>
<keyword evidence="4" id="KW-0067">ATP-binding</keyword>
<keyword evidence="1" id="KW-0808">Transferase</keyword>
<comment type="similarity">
    <text evidence="5">Belongs to the protein kinase superfamily. Ser/Thr protein kinase family. GCN2 subfamily.</text>
</comment>
<evidence type="ECO:0000256" key="1">
    <source>
        <dbReference type="ARBA" id="ARBA00022679"/>
    </source>
</evidence>
<dbReference type="PANTHER" id="PTHR11042:SF91">
    <property type="entry name" value="EUKARYOTIC TRANSLATION INITIATION FACTOR 2-ALPHA KINASE"/>
    <property type="match status" value="1"/>
</dbReference>
<keyword evidence="3" id="KW-0418">Kinase</keyword>
<dbReference type="AlphaFoldDB" id="A0A2A6CXL2"/>
<dbReference type="GO" id="GO:0006446">
    <property type="term" value="P:regulation of translational initiation"/>
    <property type="evidence" value="ECO:0000318"/>
    <property type="project" value="GO_Central"/>
</dbReference>
<accession>A0A8R1YU12</accession>
<dbReference type="PANTHER" id="PTHR11042">
    <property type="entry name" value="EUKARYOTIC TRANSLATION INITIATION FACTOR 2-ALPHA KINASE EIF2-ALPHA KINASE -RELATED"/>
    <property type="match status" value="1"/>
</dbReference>
<dbReference type="OrthoDB" id="5864419at2759"/>
<dbReference type="GO" id="GO:0005737">
    <property type="term" value="C:cytoplasm"/>
    <property type="evidence" value="ECO:0000318"/>
    <property type="project" value="GO_Central"/>
</dbReference>